<feature type="signal peptide" evidence="5">
    <location>
        <begin position="1"/>
        <end position="23"/>
    </location>
</feature>
<dbReference type="InterPro" id="IPR036737">
    <property type="entry name" value="OmpA-like_sf"/>
</dbReference>
<dbReference type="PRINTS" id="PR01021">
    <property type="entry name" value="OMPADOMAIN"/>
</dbReference>
<evidence type="ECO:0000313" key="7">
    <source>
        <dbReference type="EMBL" id="TES86853.1"/>
    </source>
</evidence>
<evidence type="ECO:0000256" key="3">
    <source>
        <dbReference type="ARBA" id="ARBA00023237"/>
    </source>
</evidence>
<dbReference type="InterPro" id="IPR006664">
    <property type="entry name" value="OMP_bac"/>
</dbReference>
<dbReference type="PANTHER" id="PTHR30329">
    <property type="entry name" value="STATOR ELEMENT OF FLAGELLAR MOTOR COMPLEX"/>
    <property type="match status" value="1"/>
</dbReference>
<comment type="subcellular location">
    <subcellularLocation>
        <location evidence="1">Cell outer membrane</location>
    </subcellularLocation>
</comment>
<feature type="domain" description="OmpA-like" evidence="6">
    <location>
        <begin position="95"/>
        <end position="186"/>
    </location>
</feature>
<sequence>MKKSFLAVAAVVAIIFFGLTGCATQNYVQEQIAQTVDTRIDETQKQVEANQMEIARLKETASDQNELVHKLSDTTVEAIERAEEAGKVAEGKFLYDLTFTDESVHFGFDKSVLSKETKVALDGFAANVKTENKNVYIEIQGHTCNVGNQEYNMMLGLARAEAVRWYLHAQHGIPLHRMHTISYGEF</sequence>
<keyword evidence="5" id="KW-0732">Signal</keyword>
<comment type="caution">
    <text evidence="7">The sequence shown here is derived from an EMBL/GenBank/DDBJ whole genome shotgun (WGS) entry which is preliminary data.</text>
</comment>
<dbReference type="InterPro" id="IPR006665">
    <property type="entry name" value="OmpA-like"/>
</dbReference>
<dbReference type="PROSITE" id="PS51123">
    <property type="entry name" value="OMPA_2"/>
    <property type="match status" value="1"/>
</dbReference>
<protein>
    <recommendedName>
        <fullName evidence="6">OmpA-like domain-containing protein</fullName>
    </recommendedName>
</protein>
<evidence type="ECO:0000313" key="8">
    <source>
        <dbReference type="Proteomes" id="UP000320781"/>
    </source>
</evidence>
<dbReference type="AlphaFoldDB" id="A0A523QM35"/>
<dbReference type="Gene3D" id="3.30.1330.60">
    <property type="entry name" value="OmpA-like domain"/>
    <property type="match status" value="1"/>
</dbReference>
<dbReference type="Proteomes" id="UP000320781">
    <property type="component" value="Unassembled WGS sequence"/>
</dbReference>
<evidence type="ECO:0000256" key="1">
    <source>
        <dbReference type="ARBA" id="ARBA00004442"/>
    </source>
</evidence>
<gene>
    <name evidence="7" type="ORF">E3J95_00950</name>
</gene>
<dbReference type="InterPro" id="IPR050330">
    <property type="entry name" value="Bact_OuterMem_StrucFunc"/>
</dbReference>
<dbReference type="Pfam" id="PF00691">
    <property type="entry name" value="OmpA"/>
    <property type="match status" value="1"/>
</dbReference>
<feature type="non-terminal residue" evidence="7">
    <location>
        <position position="186"/>
    </location>
</feature>
<name>A0A523QM35_UNCAE</name>
<keyword evidence="2 4" id="KW-0472">Membrane</keyword>
<dbReference type="EMBL" id="SOKU01000038">
    <property type="protein sequence ID" value="TES86853.1"/>
    <property type="molecule type" value="Genomic_DNA"/>
</dbReference>
<dbReference type="CDD" id="cd07185">
    <property type="entry name" value="OmpA_C-like"/>
    <property type="match status" value="1"/>
</dbReference>
<reference evidence="7 8" key="1">
    <citation type="submission" date="2019-03" db="EMBL/GenBank/DDBJ databases">
        <title>Metabolic potential of uncultured bacteria and archaea associated with petroleum seepage in deep-sea sediments.</title>
        <authorList>
            <person name="Dong X."/>
            <person name="Hubert C."/>
        </authorList>
    </citation>
    <scope>NUCLEOTIDE SEQUENCE [LARGE SCALE GENOMIC DNA]</scope>
    <source>
        <strain evidence="7">E44_bin92</strain>
    </source>
</reference>
<dbReference type="GO" id="GO:0009279">
    <property type="term" value="C:cell outer membrane"/>
    <property type="evidence" value="ECO:0007669"/>
    <property type="project" value="UniProtKB-SubCell"/>
</dbReference>
<dbReference type="PANTHER" id="PTHR30329:SF21">
    <property type="entry name" value="LIPOPROTEIN YIAD-RELATED"/>
    <property type="match status" value="1"/>
</dbReference>
<feature type="chain" id="PRO_5021923243" description="OmpA-like domain-containing protein" evidence="5">
    <location>
        <begin position="24"/>
        <end position="186"/>
    </location>
</feature>
<proteinExistence type="predicted"/>
<keyword evidence="3" id="KW-0998">Cell outer membrane</keyword>
<evidence type="ECO:0000256" key="2">
    <source>
        <dbReference type="ARBA" id="ARBA00023136"/>
    </source>
</evidence>
<dbReference type="PROSITE" id="PS51257">
    <property type="entry name" value="PROKAR_LIPOPROTEIN"/>
    <property type="match status" value="1"/>
</dbReference>
<evidence type="ECO:0000256" key="4">
    <source>
        <dbReference type="PROSITE-ProRule" id="PRU00473"/>
    </source>
</evidence>
<evidence type="ECO:0000259" key="6">
    <source>
        <dbReference type="PROSITE" id="PS51123"/>
    </source>
</evidence>
<dbReference type="SUPFAM" id="SSF103088">
    <property type="entry name" value="OmpA-like"/>
    <property type="match status" value="1"/>
</dbReference>
<accession>A0A523QM35</accession>
<evidence type="ECO:0000256" key="5">
    <source>
        <dbReference type="SAM" id="SignalP"/>
    </source>
</evidence>
<organism evidence="7 8">
    <name type="scientific">Aerophobetes bacterium</name>
    <dbReference type="NCBI Taxonomy" id="2030807"/>
    <lineage>
        <taxon>Bacteria</taxon>
        <taxon>Candidatus Aerophobota</taxon>
    </lineage>
</organism>